<feature type="compositionally biased region" description="Basic and acidic residues" evidence="1">
    <location>
        <begin position="763"/>
        <end position="788"/>
    </location>
</feature>
<protein>
    <submittedName>
        <fullName evidence="2">ATPase involved in DNA repair</fullName>
    </submittedName>
</protein>
<feature type="region of interest" description="Disordered" evidence="1">
    <location>
        <begin position="757"/>
        <end position="788"/>
    </location>
</feature>
<reference evidence="2 3" key="1">
    <citation type="submission" date="2016-01" db="EMBL/GenBank/DDBJ databases">
        <title>Highly variable Streptococcus oralis are common among viridans streptococci isolated from primates.</title>
        <authorList>
            <person name="Denapaite D."/>
            <person name="Rieger M."/>
            <person name="Koendgen S."/>
            <person name="Brueckner R."/>
            <person name="Ochigava I."/>
            <person name="Kappeler P."/>
            <person name="Maetz-Rensing K."/>
            <person name="Leendertz F."/>
            <person name="Hakenbeck R."/>
        </authorList>
    </citation>
    <scope>NUCLEOTIDE SEQUENCE [LARGE SCALE GENOMIC DNA]</scope>
    <source>
        <strain evidence="2 3">DD03</strain>
    </source>
</reference>
<name>A0A139R694_9STRE</name>
<evidence type="ECO:0000313" key="2">
    <source>
        <dbReference type="EMBL" id="KXU10271.1"/>
    </source>
</evidence>
<sequence>MSDLSSPNITFMLQYTEANSTYVDYTNRDEAVQMDNDFDLETHRQSIEGMTESQLQKIQTEVPETTLNFQEYIDYMNRSYATETQSDELTAIFTQDANYLQREKVTELKQKLEQAHKNGSLLWQGVISFDNEFLAAQGLYDRATGRVDQQAIKTVMRDVIPKMIAKEGLSESAFWWGNIHLNTDNIHVHFGLSEIESKREKFFYQPRHRMEYRGNFSQKTIQKCKSDVFHGLINDKTRSALLRKEQILANLKANLIDQVFQESRVVRSTEKNFLEQAYNHLPFQKKWRYGSNTKDFAVSKFFLDKYLDSYFEHDGKGIYQEFLQETRAFLQTYEGAYSAEKNQTYEKLRKIDGQVIRTQGVSKGYDLDHLVARREAELRERLANRILRSFRETPPKFQNPFEANLTHFSTLNQQRILDQLPEASVLKSLEAWQKLGYQLAPEAKAVTIIKPVYGSYDKYGNGIGQPDFHQDQVYDISQVEENLLAKQLTLKELSFFSTEDLKELVDVAKQKQNRTLKERQELGTFRYALRLSQLEEKQKELLVTQKLLQQLQPLATDQAFVNFKRRAIAQELKLIEWQLTPNYKLKPEAITAKKLLAQQFQDSVSLPVSKASGENIQIPVKQLQEELQALSTLQDQSILSLLRGQDISKNEYVEELQTHLSIFQLKHDIYQNNQAIVASTDDEQIRDLKRLNAQHFSTLKGLYSKLLPEEESQQKTQIQQAIAKQMQAQKQSQRQNLQQAYGKARIDTSFMRRLTASLSRAQQADKRALAERARSDEREEQEDYRQNR</sequence>
<dbReference type="Pfam" id="PF18555">
    <property type="entry name" value="MobL"/>
    <property type="match status" value="1"/>
</dbReference>
<proteinExistence type="predicted"/>
<dbReference type="RefSeq" id="WP_061459746.1">
    <property type="nucleotide sequence ID" value="NZ_KQ970569.1"/>
</dbReference>
<dbReference type="AlphaFoldDB" id="A0A139R694"/>
<evidence type="ECO:0000313" key="3">
    <source>
        <dbReference type="Proteomes" id="UP000071927"/>
    </source>
</evidence>
<accession>A0A139R694</accession>
<dbReference type="InterPro" id="IPR041073">
    <property type="entry name" value="MobL"/>
</dbReference>
<dbReference type="Proteomes" id="UP000071927">
    <property type="component" value="Unassembled WGS sequence"/>
</dbReference>
<dbReference type="EMBL" id="LQXV01000088">
    <property type="protein sequence ID" value="KXU10271.1"/>
    <property type="molecule type" value="Genomic_DNA"/>
</dbReference>
<comment type="caution">
    <text evidence="2">The sequence shown here is derived from an EMBL/GenBank/DDBJ whole genome shotgun (WGS) entry which is preliminary data.</text>
</comment>
<evidence type="ECO:0000256" key="1">
    <source>
        <dbReference type="SAM" id="MobiDB-lite"/>
    </source>
</evidence>
<dbReference type="NCBIfam" id="NF041498">
    <property type="entry name" value="MobP2"/>
    <property type="match status" value="1"/>
</dbReference>
<dbReference type="InterPro" id="IPR048101">
    <property type="entry name" value="MobP2"/>
</dbReference>
<dbReference type="PATRIC" id="fig|315405.12.peg.322"/>
<organism evidence="2 3">
    <name type="scientific">Streptococcus gallolyticus</name>
    <dbReference type="NCBI Taxonomy" id="315405"/>
    <lineage>
        <taxon>Bacteria</taxon>
        <taxon>Bacillati</taxon>
        <taxon>Bacillota</taxon>
        <taxon>Bacilli</taxon>
        <taxon>Lactobacillales</taxon>
        <taxon>Streptococcaceae</taxon>
        <taxon>Streptococcus</taxon>
    </lineage>
</organism>
<gene>
    <name evidence="2" type="ORF">SGADD03_00244</name>
</gene>